<dbReference type="PANTHER" id="PTHR24346">
    <property type="entry name" value="MAP/MICROTUBULE AFFINITY-REGULATING KINASE"/>
    <property type="match status" value="1"/>
</dbReference>
<keyword evidence="7 12" id="KW-0547">Nucleotide-binding</keyword>
<feature type="compositionally biased region" description="Low complexity" evidence="13">
    <location>
        <begin position="299"/>
        <end position="332"/>
    </location>
</feature>
<dbReference type="SMART" id="SM00220">
    <property type="entry name" value="S_TKc"/>
    <property type="match status" value="1"/>
</dbReference>
<gene>
    <name evidence="17" type="primary">LOC108008963</name>
</gene>
<feature type="region of interest" description="Disordered" evidence="13">
    <location>
        <begin position="1"/>
        <end position="130"/>
    </location>
</feature>
<comment type="catalytic activity">
    <reaction evidence="11">
        <text>L-seryl-[protein] + ATP = O-phospho-L-seryl-[protein] + ADP + H(+)</text>
        <dbReference type="Rhea" id="RHEA:17989"/>
        <dbReference type="Rhea" id="RHEA-COMP:9863"/>
        <dbReference type="Rhea" id="RHEA-COMP:11604"/>
        <dbReference type="ChEBI" id="CHEBI:15378"/>
        <dbReference type="ChEBI" id="CHEBI:29999"/>
        <dbReference type="ChEBI" id="CHEBI:30616"/>
        <dbReference type="ChEBI" id="CHEBI:83421"/>
        <dbReference type="ChEBI" id="CHEBI:456216"/>
        <dbReference type="EC" id="2.7.11.1"/>
    </reaction>
</comment>
<dbReference type="PROSITE" id="PS50032">
    <property type="entry name" value="KA1"/>
    <property type="match status" value="1"/>
</dbReference>
<keyword evidence="8 17" id="KW-0418">Kinase</keyword>
<evidence type="ECO:0000256" key="6">
    <source>
        <dbReference type="ARBA" id="ARBA00022679"/>
    </source>
</evidence>
<evidence type="ECO:0000313" key="17">
    <source>
        <dbReference type="RefSeq" id="XP_016928376.3"/>
    </source>
</evidence>
<feature type="compositionally biased region" description="Low complexity" evidence="13">
    <location>
        <begin position="243"/>
        <end position="257"/>
    </location>
</feature>
<feature type="domain" description="Protein kinase" evidence="14">
    <location>
        <begin position="490"/>
        <end position="741"/>
    </location>
</feature>
<evidence type="ECO:0000256" key="9">
    <source>
        <dbReference type="ARBA" id="ARBA00022840"/>
    </source>
</evidence>
<keyword evidence="4" id="KW-0963">Cytoplasm</keyword>
<dbReference type="Gene3D" id="1.10.510.10">
    <property type="entry name" value="Transferase(Phosphotransferase) domain 1"/>
    <property type="match status" value="1"/>
</dbReference>
<feature type="binding site" evidence="12">
    <location>
        <position position="519"/>
    </location>
    <ligand>
        <name>ATP</name>
        <dbReference type="ChEBI" id="CHEBI:30616"/>
    </ligand>
</feature>
<dbReference type="PROSITE" id="PS00108">
    <property type="entry name" value="PROTEIN_KINASE_ST"/>
    <property type="match status" value="1"/>
</dbReference>
<dbReference type="GO" id="GO:0005524">
    <property type="term" value="F:ATP binding"/>
    <property type="evidence" value="ECO:0007669"/>
    <property type="project" value="UniProtKB-UniRule"/>
</dbReference>
<name>A0AB39Z4P7_DROSZ</name>
<feature type="compositionally biased region" description="Polar residues" evidence="13">
    <location>
        <begin position="862"/>
        <end position="905"/>
    </location>
</feature>
<feature type="compositionally biased region" description="Polar residues" evidence="13">
    <location>
        <begin position="829"/>
        <end position="851"/>
    </location>
</feature>
<comment type="catalytic activity">
    <reaction evidence="10">
        <text>L-threonyl-[protein] + ATP = O-phospho-L-threonyl-[protein] + ADP + H(+)</text>
        <dbReference type="Rhea" id="RHEA:46608"/>
        <dbReference type="Rhea" id="RHEA-COMP:11060"/>
        <dbReference type="Rhea" id="RHEA-COMP:11605"/>
        <dbReference type="ChEBI" id="CHEBI:15378"/>
        <dbReference type="ChEBI" id="CHEBI:30013"/>
        <dbReference type="ChEBI" id="CHEBI:30616"/>
        <dbReference type="ChEBI" id="CHEBI:61977"/>
        <dbReference type="ChEBI" id="CHEBI:456216"/>
        <dbReference type="EC" id="2.7.11.1"/>
    </reaction>
</comment>
<dbReference type="InterPro" id="IPR000719">
    <property type="entry name" value="Prot_kinase_dom"/>
</dbReference>
<dbReference type="InterPro" id="IPR001772">
    <property type="entry name" value="KA1_dom"/>
</dbReference>
<dbReference type="PROSITE" id="PS00107">
    <property type="entry name" value="PROTEIN_KINASE_ATP"/>
    <property type="match status" value="1"/>
</dbReference>
<evidence type="ECO:0000313" key="16">
    <source>
        <dbReference type="Proteomes" id="UP001652628"/>
    </source>
</evidence>
<evidence type="ECO:0000256" key="13">
    <source>
        <dbReference type="SAM" id="MobiDB-lite"/>
    </source>
</evidence>
<dbReference type="CDD" id="cd14072">
    <property type="entry name" value="STKc_MARK"/>
    <property type="match status" value="1"/>
</dbReference>
<comment type="subcellular location">
    <subcellularLocation>
        <location evidence="1">Cytoplasm</location>
    </subcellularLocation>
</comment>
<dbReference type="Gene3D" id="3.30.310.80">
    <property type="entry name" value="Kinase associated domain 1, KA1"/>
    <property type="match status" value="1"/>
</dbReference>
<evidence type="ECO:0000256" key="5">
    <source>
        <dbReference type="ARBA" id="ARBA00022527"/>
    </source>
</evidence>
<dbReference type="GO" id="GO:0050321">
    <property type="term" value="F:tau-protein kinase activity"/>
    <property type="evidence" value="ECO:0007669"/>
    <property type="project" value="TreeGrafter"/>
</dbReference>
<evidence type="ECO:0000256" key="1">
    <source>
        <dbReference type="ARBA" id="ARBA00004496"/>
    </source>
</evidence>
<feature type="compositionally biased region" description="Polar residues" evidence="13">
    <location>
        <begin position="401"/>
        <end position="415"/>
    </location>
</feature>
<comment type="similarity">
    <text evidence="2">Belongs to the protein kinase superfamily. CAMK Ser/Thr protein kinase family. SNF1 subfamily.</text>
</comment>
<dbReference type="Proteomes" id="UP001652628">
    <property type="component" value="Chromosome 2R"/>
</dbReference>
<feature type="compositionally biased region" description="Low complexity" evidence="13">
    <location>
        <begin position="369"/>
        <end position="384"/>
    </location>
</feature>
<dbReference type="GO" id="GO:0000226">
    <property type="term" value="P:microtubule cytoskeleton organization"/>
    <property type="evidence" value="ECO:0007669"/>
    <property type="project" value="TreeGrafter"/>
</dbReference>
<dbReference type="InterPro" id="IPR011009">
    <property type="entry name" value="Kinase-like_dom_sf"/>
</dbReference>
<feature type="region of interest" description="Disordered" evidence="13">
    <location>
        <begin position="827"/>
        <end position="935"/>
    </location>
</feature>
<keyword evidence="9 12" id="KW-0067">ATP-binding</keyword>
<dbReference type="InterPro" id="IPR049508">
    <property type="entry name" value="MARK1-4_cat"/>
</dbReference>
<feature type="region of interest" description="Disordered" evidence="13">
    <location>
        <begin position="952"/>
        <end position="975"/>
    </location>
</feature>
<evidence type="ECO:0000256" key="7">
    <source>
        <dbReference type="ARBA" id="ARBA00022741"/>
    </source>
</evidence>
<dbReference type="CDD" id="cd12196">
    <property type="entry name" value="MARK1-3_C"/>
    <property type="match status" value="1"/>
</dbReference>
<dbReference type="PANTHER" id="PTHR24346:SF82">
    <property type="entry name" value="KP78A-RELATED"/>
    <property type="match status" value="1"/>
</dbReference>
<keyword evidence="16" id="KW-1185">Reference proteome</keyword>
<organism evidence="16 17">
    <name type="scientific">Drosophila suzukii</name>
    <name type="common">Spotted-wing drosophila fruit fly</name>
    <dbReference type="NCBI Taxonomy" id="28584"/>
    <lineage>
        <taxon>Eukaryota</taxon>
        <taxon>Metazoa</taxon>
        <taxon>Ecdysozoa</taxon>
        <taxon>Arthropoda</taxon>
        <taxon>Hexapoda</taxon>
        <taxon>Insecta</taxon>
        <taxon>Pterygota</taxon>
        <taxon>Neoptera</taxon>
        <taxon>Endopterygota</taxon>
        <taxon>Diptera</taxon>
        <taxon>Brachycera</taxon>
        <taxon>Muscomorpha</taxon>
        <taxon>Ephydroidea</taxon>
        <taxon>Drosophilidae</taxon>
        <taxon>Drosophila</taxon>
        <taxon>Sophophora</taxon>
    </lineage>
</organism>
<dbReference type="GO" id="GO:0035556">
    <property type="term" value="P:intracellular signal transduction"/>
    <property type="evidence" value="ECO:0007669"/>
    <property type="project" value="TreeGrafter"/>
</dbReference>
<dbReference type="PROSITE" id="PS50011">
    <property type="entry name" value="PROTEIN_KINASE_DOM"/>
    <property type="match status" value="1"/>
</dbReference>
<evidence type="ECO:0000256" key="12">
    <source>
        <dbReference type="PROSITE-ProRule" id="PRU10141"/>
    </source>
</evidence>
<dbReference type="EC" id="2.7.11.1" evidence="3"/>
<proteinExistence type="inferred from homology"/>
<dbReference type="RefSeq" id="XP_016928376.3">
    <property type="nucleotide sequence ID" value="XM_017072887.4"/>
</dbReference>
<evidence type="ECO:0000256" key="3">
    <source>
        <dbReference type="ARBA" id="ARBA00012513"/>
    </source>
</evidence>
<evidence type="ECO:0000256" key="11">
    <source>
        <dbReference type="ARBA" id="ARBA00048679"/>
    </source>
</evidence>
<dbReference type="Pfam" id="PF00069">
    <property type="entry name" value="Pkinase"/>
    <property type="match status" value="1"/>
</dbReference>
<feature type="compositionally biased region" description="Polar residues" evidence="13">
    <location>
        <begin position="64"/>
        <end position="73"/>
    </location>
</feature>
<dbReference type="SUPFAM" id="SSF56112">
    <property type="entry name" value="Protein kinase-like (PK-like)"/>
    <property type="match status" value="1"/>
</dbReference>
<dbReference type="GO" id="GO:0005737">
    <property type="term" value="C:cytoplasm"/>
    <property type="evidence" value="ECO:0007669"/>
    <property type="project" value="UniProtKB-SubCell"/>
</dbReference>
<sequence length="1119" mass="121729">MEATTTTTPDLNRGDATRKSVRLYAARKGAAPAPPKLSVAPSGQNQSSSSSNNNNNQSSDNSPETEVQPTQPHLASKDLEGATEDDSIVELRRRDAQATPLPRIAVSALPTLQPHPKPKERQKPLPRNLLSTEDDAGVSFALGSIEKHIHNVEESFKNQQQQQQQQSQSSMDVMKLEIKRKQSKRYGETENLLRPGISDMSSENDFQYLGGRRAGELDASNELMLSEFQRGSDGRNSIGAYSKNSAAASNGSNAVKAKLARTASDTKNNDTLMAMRATLKQKQHLQDEKQPAVWRPAGTAPTPAVRSSTPSTSSNSASASRGGSSSSVVDGVAPSKLTATTISASKRREENLRQFEALLAQKSSHRHGNSSGASGASGAGSHAASSKRRSERPIVAPIPPFNSSRTEPVTSSTRASIDPRSSSTHSSGTASGAGSVLPPVGHHRTSHVPSVVANRSNVYSNNAAQGSPNMQMRSSAPMRWRATEEHIGKYKLIKTIGKGNFAKVKLAKHLPTGKEVAIKIIDKTQLNPGSLQKLFREVRIMKMLDHPNIVKLFQVIETEKTLYLIMEYASGGEVFDYLVLHGRMKEKEARVKFRQIVSAVQYCHQKRIIHRDLKAENLLLDSELNIKIADFGFSNEFTPGSKLDTFCGSPPYAAPELFQGKKYDGPEVDVWSLGVILYTLVSGSLPFDGSTLRELRERVLRGKYRIPFYMSTDCENLLRKFLVLNPAKRASLETIMGDKWMNMGFEEDELKPYIEPKADLADPKRIGVGPTNAAATVAAATGAVGAVNPSNNYNAAGSAADRASVGSNFKRQNTIDSATIKENTARLAAQSQRPASATQKMLTTADTTLNSPAKPRTVTKYDPTNGNRTVSGTSGIIPRRSTTLYEKTSSTEKTNVIPAETNSGSGAPAGKGHTKSASVSSPRPSADGCVSVSNDPLGTSLFDRLRMASAVKSSRHFPRNVPSRSTFHSGQTRARNNTALEYSGTSGASGDSSHPGRMSFFSKLSSRFSKRPTATDEAAKPRVLRFTWSMKTTSPLMPDQIMQKIREVLDQNNCDYEQRERFVLWCVHGDPNTDSLVQWEIEVCKLPRLSLNGVRFKRISGTSIGFKNIASRIAFDLRL</sequence>
<evidence type="ECO:0000259" key="14">
    <source>
        <dbReference type="PROSITE" id="PS50011"/>
    </source>
</evidence>
<feature type="region of interest" description="Disordered" evidence="13">
    <location>
        <begin position="362"/>
        <end position="455"/>
    </location>
</feature>
<dbReference type="GO" id="GO:0046872">
    <property type="term" value="F:metal ion binding"/>
    <property type="evidence" value="ECO:0007669"/>
    <property type="project" value="UniProtKB-KW"/>
</dbReference>
<dbReference type="GeneID" id="108008963"/>
<dbReference type="InterPro" id="IPR017441">
    <property type="entry name" value="Protein_kinase_ATP_BS"/>
</dbReference>
<feature type="compositionally biased region" description="Low complexity" evidence="13">
    <location>
        <begin position="42"/>
        <end position="62"/>
    </location>
</feature>
<evidence type="ECO:0000256" key="8">
    <source>
        <dbReference type="ARBA" id="ARBA00022777"/>
    </source>
</evidence>
<protein>
    <recommendedName>
        <fullName evidence="3">non-specific serine/threonine protein kinase</fullName>
        <ecNumber evidence="3">2.7.11.1</ecNumber>
    </recommendedName>
</protein>
<reference evidence="17" key="1">
    <citation type="submission" date="2025-08" db="UniProtKB">
        <authorList>
            <consortium name="RefSeq"/>
        </authorList>
    </citation>
    <scope>IDENTIFICATION</scope>
</reference>
<dbReference type="InterPro" id="IPR008271">
    <property type="entry name" value="Ser/Thr_kinase_AS"/>
</dbReference>
<feature type="compositionally biased region" description="Polar residues" evidence="13">
    <location>
        <begin position="1"/>
        <end position="10"/>
    </location>
</feature>
<feature type="compositionally biased region" description="Low complexity" evidence="13">
    <location>
        <begin position="421"/>
        <end position="435"/>
    </location>
</feature>
<accession>A0AB39Z4P7</accession>
<dbReference type="InterPro" id="IPR028375">
    <property type="entry name" value="KA1/Ssp2_C"/>
</dbReference>
<feature type="region of interest" description="Disordered" evidence="13">
    <location>
        <begin position="243"/>
        <end position="332"/>
    </location>
</feature>
<dbReference type="AlphaFoldDB" id="A0AB39Z4P7"/>
<dbReference type="SUPFAM" id="SSF103243">
    <property type="entry name" value="KA1-like"/>
    <property type="match status" value="1"/>
</dbReference>
<keyword evidence="6" id="KW-0808">Transferase</keyword>
<dbReference type="Pfam" id="PF02149">
    <property type="entry name" value="KA1"/>
    <property type="match status" value="1"/>
</dbReference>
<evidence type="ECO:0000256" key="10">
    <source>
        <dbReference type="ARBA" id="ARBA00047899"/>
    </source>
</evidence>
<evidence type="ECO:0000259" key="15">
    <source>
        <dbReference type="PROSITE" id="PS50032"/>
    </source>
</evidence>
<feature type="compositionally biased region" description="Polar residues" evidence="13">
    <location>
        <begin position="962"/>
        <end position="975"/>
    </location>
</feature>
<feature type="domain" description="KA1" evidence="15">
    <location>
        <begin position="1070"/>
        <end position="1119"/>
    </location>
</feature>
<evidence type="ECO:0000256" key="2">
    <source>
        <dbReference type="ARBA" id="ARBA00006234"/>
    </source>
</evidence>
<evidence type="ECO:0000256" key="4">
    <source>
        <dbReference type="ARBA" id="ARBA00022490"/>
    </source>
</evidence>
<keyword evidence="5" id="KW-0723">Serine/threonine-protein kinase</keyword>